<sequence length="182" mass="19957">MNRKIIFSLLAASALTIALAGCAPESGKQAATSLSPQAASSQSPLPAESEASLTYYKANDEGTKIIPVSMKVKSKDRTAKTAMEEMIRTDRKSRYPLLPAGLSLKSIAIKEGTAYVDFSKELNNIKGSTGESLFIAMTVDTLTEFPNIHDVVIRVEGKSPKFQMDMTRPFKRDESYIQMEKK</sequence>
<feature type="chain" id="PRO_5038409706" description="GerMN domain-containing protein" evidence="1">
    <location>
        <begin position="21"/>
        <end position="182"/>
    </location>
</feature>
<organism evidence="3 4">
    <name type="scientific">Dialister succinatiphilus YIT 11850</name>
    <dbReference type="NCBI Taxonomy" id="742743"/>
    <lineage>
        <taxon>Bacteria</taxon>
        <taxon>Bacillati</taxon>
        <taxon>Bacillota</taxon>
        <taxon>Negativicutes</taxon>
        <taxon>Veillonellales</taxon>
        <taxon>Veillonellaceae</taxon>
        <taxon>Dialister</taxon>
    </lineage>
</organism>
<name>H1CY70_9FIRM</name>
<dbReference type="Proteomes" id="UP000003277">
    <property type="component" value="Unassembled WGS sequence"/>
</dbReference>
<dbReference type="Pfam" id="PF10646">
    <property type="entry name" value="Germane"/>
    <property type="match status" value="1"/>
</dbReference>
<gene>
    <name evidence="3" type="ORF">HMPREF9453_00308</name>
</gene>
<dbReference type="SMART" id="SM00909">
    <property type="entry name" value="Germane"/>
    <property type="match status" value="1"/>
</dbReference>
<dbReference type="AlphaFoldDB" id="H1CY70"/>
<dbReference type="HOGENOM" id="CLU_080926_0_1_9"/>
<dbReference type="RefSeq" id="WP_008858814.1">
    <property type="nucleotide sequence ID" value="NZ_JH591187.1"/>
</dbReference>
<reference evidence="3 4" key="1">
    <citation type="submission" date="2011-11" db="EMBL/GenBank/DDBJ databases">
        <title>The Genome Sequence of Dialister succinatiphilus YIT 11850.</title>
        <authorList>
            <consortium name="The Broad Institute Genome Sequencing Platform"/>
            <person name="Earl A."/>
            <person name="Ward D."/>
            <person name="Feldgarden M."/>
            <person name="Gevers D."/>
            <person name="Morotomi M."/>
            <person name="Young S.K."/>
            <person name="Zeng Q."/>
            <person name="Gargeya S."/>
            <person name="Fitzgerald M."/>
            <person name="Haas B."/>
            <person name="Abouelleil A."/>
            <person name="Alvarado L."/>
            <person name="Arachchi H.M."/>
            <person name="Berlin A."/>
            <person name="Brown A."/>
            <person name="Chapman S.B."/>
            <person name="Dunbar C."/>
            <person name="Gearin G."/>
            <person name="Goldberg J."/>
            <person name="Griggs A."/>
            <person name="Gujja S."/>
            <person name="Heiman D."/>
            <person name="Howarth C."/>
            <person name="Lui A."/>
            <person name="MacDonald P.J.P."/>
            <person name="Montmayeur A."/>
            <person name="Murphy C."/>
            <person name="Neiman D."/>
            <person name="Pearson M."/>
            <person name="Priest M."/>
            <person name="Roberts A."/>
            <person name="Saif S."/>
            <person name="Shea T."/>
            <person name="Sisk P."/>
            <person name="Stolte C."/>
            <person name="Sykes S."/>
            <person name="Wortman J."/>
            <person name="Nusbaum C."/>
            <person name="Birren B."/>
        </authorList>
    </citation>
    <scope>NUCLEOTIDE SEQUENCE [LARGE SCALE GENOMIC DNA]</scope>
    <source>
        <strain evidence="3 4">YIT 11850</strain>
    </source>
</reference>
<protein>
    <recommendedName>
        <fullName evidence="2">GerMN domain-containing protein</fullName>
    </recommendedName>
</protein>
<dbReference type="PROSITE" id="PS51257">
    <property type="entry name" value="PROKAR_LIPOPROTEIN"/>
    <property type="match status" value="1"/>
</dbReference>
<evidence type="ECO:0000256" key="1">
    <source>
        <dbReference type="SAM" id="SignalP"/>
    </source>
</evidence>
<evidence type="ECO:0000313" key="4">
    <source>
        <dbReference type="Proteomes" id="UP000003277"/>
    </source>
</evidence>
<keyword evidence="4" id="KW-1185">Reference proteome</keyword>
<feature type="domain" description="GerMN" evidence="2">
    <location>
        <begin position="79"/>
        <end position="163"/>
    </location>
</feature>
<dbReference type="EMBL" id="ADLT01000009">
    <property type="protein sequence ID" value="EHO63737.1"/>
    <property type="molecule type" value="Genomic_DNA"/>
</dbReference>
<proteinExistence type="predicted"/>
<dbReference type="eggNOG" id="COG5401">
    <property type="taxonomic scope" value="Bacteria"/>
</dbReference>
<dbReference type="InterPro" id="IPR019606">
    <property type="entry name" value="GerMN"/>
</dbReference>
<keyword evidence="1" id="KW-0732">Signal</keyword>
<feature type="signal peptide" evidence="1">
    <location>
        <begin position="1"/>
        <end position="20"/>
    </location>
</feature>
<evidence type="ECO:0000313" key="3">
    <source>
        <dbReference type="EMBL" id="EHO63737.1"/>
    </source>
</evidence>
<evidence type="ECO:0000259" key="2">
    <source>
        <dbReference type="SMART" id="SM00909"/>
    </source>
</evidence>
<dbReference type="PATRIC" id="fig|742743.3.peg.315"/>
<dbReference type="STRING" id="742743.HMPREF9453_00308"/>
<accession>H1CY70</accession>
<comment type="caution">
    <text evidence="3">The sequence shown here is derived from an EMBL/GenBank/DDBJ whole genome shotgun (WGS) entry which is preliminary data.</text>
</comment>